<accession>A0A0A8Z3X0</accession>
<name>A0A0A8Z3X0_ARUDO</name>
<protein>
    <submittedName>
        <fullName evidence="1">Uncharacterized protein</fullName>
    </submittedName>
</protein>
<proteinExistence type="predicted"/>
<organism evidence="1">
    <name type="scientific">Arundo donax</name>
    <name type="common">Giant reed</name>
    <name type="synonym">Donax arundinaceus</name>
    <dbReference type="NCBI Taxonomy" id="35708"/>
    <lineage>
        <taxon>Eukaryota</taxon>
        <taxon>Viridiplantae</taxon>
        <taxon>Streptophyta</taxon>
        <taxon>Embryophyta</taxon>
        <taxon>Tracheophyta</taxon>
        <taxon>Spermatophyta</taxon>
        <taxon>Magnoliopsida</taxon>
        <taxon>Liliopsida</taxon>
        <taxon>Poales</taxon>
        <taxon>Poaceae</taxon>
        <taxon>PACMAD clade</taxon>
        <taxon>Arundinoideae</taxon>
        <taxon>Arundineae</taxon>
        <taxon>Arundo</taxon>
    </lineage>
</organism>
<dbReference type="EMBL" id="GBRH01264399">
    <property type="protein sequence ID" value="JAD33496.1"/>
    <property type="molecule type" value="Transcribed_RNA"/>
</dbReference>
<reference evidence="1" key="2">
    <citation type="journal article" date="2015" name="Data Brief">
        <title>Shoot transcriptome of the giant reed, Arundo donax.</title>
        <authorList>
            <person name="Barrero R.A."/>
            <person name="Guerrero F.D."/>
            <person name="Moolhuijzen P."/>
            <person name="Goolsby J.A."/>
            <person name="Tidwell J."/>
            <person name="Bellgard S.E."/>
            <person name="Bellgard M.I."/>
        </authorList>
    </citation>
    <scope>NUCLEOTIDE SEQUENCE</scope>
    <source>
        <tissue evidence="1">Shoot tissue taken approximately 20 cm above the soil surface</tissue>
    </source>
</reference>
<dbReference type="AlphaFoldDB" id="A0A0A8Z3X0"/>
<reference evidence="1" key="1">
    <citation type="submission" date="2014-09" db="EMBL/GenBank/DDBJ databases">
        <authorList>
            <person name="Magalhaes I.L.F."/>
            <person name="Oliveira U."/>
            <person name="Santos F.R."/>
            <person name="Vidigal T.H.D.A."/>
            <person name="Brescovit A.D."/>
            <person name="Santos A.J."/>
        </authorList>
    </citation>
    <scope>NUCLEOTIDE SEQUENCE</scope>
    <source>
        <tissue evidence="1">Shoot tissue taken approximately 20 cm above the soil surface</tissue>
    </source>
</reference>
<sequence>MDEIDLYTCVPKLVCAPEVWVCMHALYFSAFLKNQCTQTLSQSLATYFLMVIFSKLLCLHSDL</sequence>
<evidence type="ECO:0000313" key="1">
    <source>
        <dbReference type="EMBL" id="JAD33496.1"/>
    </source>
</evidence>